<dbReference type="SUPFAM" id="SSF56672">
    <property type="entry name" value="DNA/RNA polymerases"/>
    <property type="match status" value="1"/>
</dbReference>
<evidence type="ECO:0008006" key="3">
    <source>
        <dbReference type="Google" id="ProtNLM"/>
    </source>
</evidence>
<accession>A0A7J6S3A5</accession>
<dbReference type="Proteomes" id="UP000553632">
    <property type="component" value="Unassembled WGS sequence"/>
</dbReference>
<comment type="caution">
    <text evidence="1">The sequence shown here is derived from an EMBL/GenBank/DDBJ whole genome shotgun (WGS) entry which is preliminary data.</text>
</comment>
<feature type="non-terminal residue" evidence="1">
    <location>
        <position position="252"/>
    </location>
</feature>
<feature type="non-terminal residue" evidence="1">
    <location>
        <position position="1"/>
    </location>
</feature>
<evidence type="ECO:0000313" key="1">
    <source>
        <dbReference type="EMBL" id="KAF4726982.1"/>
    </source>
</evidence>
<proteinExistence type="predicted"/>
<gene>
    <name evidence="1" type="ORF">FOZ63_017332</name>
</gene>
<reference evidence="1 2" key="1">
    <citation type="submission" date="2020-04" db="EMBL/GenBank/DDBJ databases">
        <title>Perkinsus olseni comparative genomics.</title>
        <authorList>
            <person name="Bogema D.R."/>
        </authorList>
    </citation>
    <scope>NUCLEOTIDE SEQUENCE [LARGE SCALE GENOMIC DNA]</scope>
    <source>
        <strain evidence="1 2">ATCC PRA-207</strain>
    </source>
</reference>
<name>A0A7J6S3A5_PEROL</name>
<dbReference type="EMBL" id="JABANO010021332">
    <property type="protein sequence ID" value="KAF4726982.1"/>
    <property type="molecule type" value="Genomic_DNA"/>
</dbReference>
<organism evidence="1 2">
    <name type="scientific">Perkinsus olseni</name>
    <name type="common">Perkinsus atlanticus</name>
    <dbReference type="NCBI Taxonomy" id="32597"/>
    <lineage>
        <taxon>Eukaryota</taxon>
        <taxon>Sar</taxon>
        <taxon>Alveolata</taxon>
        <taxon>Perkinsozoa</taxon>
        <taxon>Perkinsea</taxon>
        <taxon>Perkinsida</taxon>
        <taxon>Perkinsidae</taxon>
        <taxon>Perkinsus</taxon>
    </lineage>
</organism>
<keyword evidence="2" id="KW-1185">Reference proteome</keyword>
<dbReference type="AlphaFoldDB" id="A0A7J6S3A5"/>
<protein>
    <recommendedName>
        <fullName evidence="3">Reverse transcriptase/retrotransposon-derived protein RNase H-like domain-containing protein</fullName>
    </recommendedName>
</protein>
<evidence type="ECO:0000313" key="2">
    <source>
        <dbReference type="Proteomes" id="UP000553632"/>
    </source>
</evidence>
<sequence>FADALAPLHALVASQEKKFIWNAEAEKSVSTLKDHLDTLKLKQYAFRDLLSGTWACLIDASSTACGACLFHIDPSVAAKDITPDVVQNPNVSSLVSIMSHGFSASERRLHTYELESLVLVLSWRKWGKLWLCTARNRSNESNYETPNVVIMSDSMTAISRFDSYTVLDDPLSNIKARRFLSWIQELEETRFADILSRFHEQLDQQAEKRLIKPSVALGYALTAPGSCPVPDALRVNHLSLTPDQVTQLASLQ</sequence>
<dbReference type="InterPro" id="IPR043502">
    <property type="entry name" value="DNA/RNA_pol_sf"/>
</dbReference>